<name>A0A9P5TZB2_9AGAR</name>
<accession>A0A9P5TZB2</accession>
<dbReference type="OrthoDB" id="409889at2759"/>
<evidence type="ECO:0000313" key="3">
    <source>
        <dbReference type="Proteomes" id="UP000772434"/>
    </source>
</evidence>
<dbReference type="AlphaFoldDB" id="A0A9P5TZB2"/>
<protein>
    <submittedName>
        <fullName evidence="2">Uncharacterized protein</fullName>
    </submittedName>
</protein>
<evidence type="ECO:0000256" key="1">
    <source>
        <dbReference type="SAM" id="MobiDB-lite"/>
    </source>
</evidence>
<dbReference type="EMBL" id="JADNRY010000313">
    <property type="protein sequence ID" value="KAF9059283.1"/>
    <property type="molecule type" value="Genomic_DNA"/>
</dbReference>
<proteinExistence type="predicted"/>
<sequence length="130" mass="13738">MSSEQRLLLKLKLKYLNADESLRPLGHGLVKATVILERVAGVLGALASGQAVRVSEDPSNISEMSSAQSSRAPSPSPLSALLASESLSRSMSEDAATNAAINSEQFDDDEVIEVGRGLAMYNYAQISSAE</sequence>
<feature type="region of interest" description="Disordered" evidence="1">
    <location>
        <begin position="57"/>
        <end position="79"/>
    </location>
</feature>
<evidence type="ECO:0000313" key="2">
    <source>
        <dbReference type="EMBL" id="KAF9059283.1"/>
    </source>
</evidence>
<gene>
    <name evidence="2" type="ORF">BDP27DRAFT_1431593</name>
</gene>
<comment type="caution">
    <text evidence="2">The sequence shown here is derived from an EMBL/GenBank/DDBJ whole genome shotgun (WGS) entry which is preliminary data.</text>
</comment>
<keyword evidence="3" id="KW-1185">Reference proteome</keyword>
<dbReference type="Proteomes" id="UP000772434">
    <property type="component" value="Unassembled WGS sequence"/>
</dbReference>
<feature type="compositionally biased region" description="Low complexity" evidence="1">
    <location>
        <begin position="62"/>
        <end position="79"/>
    </location>
</feature>
<organism evidence="2 3">
    <name type="scientific">Rhodocollybia butyracea</name>
    <dbReference type="NCBI Taxonomy" id="206335"/>
    <lineage>
        <taxon>Eukaryota</taxon>
        <taxon>Fungi</taxon>
        <taxon>Dikarya</taxon>
        <taxon>Basidiomycota</taxon>
        <taxon>Agaricomycotina</taxon>
        <taxon>Agaricomycetes</taxon>
        <taxon>Agaricomycetidae</taxon>
        <taxon>Agaricales</taxon>
        <taxon>Marasmiineae</taxon>
        <taxon>Omphalotaceae</taxon>
        <taxon>Rhodocollybia</taxon>
    </lineage>
</organism>
<reference evidence="2" key="1">
    <citation type="submission" date="2020-11" db="EMBL/GenBank/DDBJ databases">
        <authorList>
            <consortium name="DOE Joint Genome Institute"/>
            <person name="Ahrendt S."/>
            <person name="Riley R."/>
            <person name="Andreopoulos W."/>
            <person name="Labutti K."/>
            <person name="Pangilinan J."/>
            <person name="Ruiz-Duenas F.J."/>
            <person name="Barrasa J.M."/>
            <person name="Sanchez-Garcia M."/>
            <person name="Camarero S."/>
            <person name="Miyauchi S."/>
            <person name="Serrano A."/>
            <person name="Linde D."/>
            <person name="Babiker R."/>
            <person name="Drula E."/>
            <person name="Ayuso-Fernandez I."/>
            <person name="Pacheco R."/>
            <person name="Padilla G."/>
            <person name="Ferreira P."/>
            <person name="Barriuso J."/>
            <person name="Kellner H."/>
            <person name="Castanera R."/>
            <person name="Alfaro M."/>
            <person name="Ramirez L."/>
            <person name="Pisabarro A.G."/>
            <person name="Kuo A."/>
            <person name="Tritt A."/>
            <person name="Lipzen A."/>
            <person name="He G."/>
            <person name="Yan M."/>
            <person name="Ng V."/>
            <person name="Cullen D."/>
            <person name="Martin F."/>
            <person name="Rosso M.-N."/>
            <person name="Henrissat B."/>
            <person name="Hibbett D."/>
            <person name="Martinez A.T."/>
            <person name="Grigoriev I.V."/>
        </authorList>
    </citation>
    <scope>NUCLEOTIDE SEQUENCE</scope>
    <source>
        <strain evidence="2">AH 40177</strain>
    </source>
</reference>